<dbReference type="EMBL" id="ABEU02000014">
    <property type="status" value="NOT_ANNOTATED_CDS"/>
    <property type="molecule type" value="Genomic_DNA"/>
</dbReference>
<keyword evidence="8 11" id="KW-0106">Calcium</keyword>
<feature type="region of interest" description="Disordered" evidence="12">
    <location>
        <begin position="753"/>
        <end position="773"/>
    </location>
</feature>
<keyword evidence="7 11" id="KW-0378">Hydrolase</keyword>
<dbReference type="PROSITE" id="PS50004">
    <property type="entry name" value="C2"/>
    <property type="match status" value="1"/>
</dbReference>
<evidence type="ECO:0000256" key="2">
    <source>
        <dbReference type="ARBA" id="ARBA00001913"/>
    </source>
</evidence>
<evidence type="ECO:0000256" key="3">
    <source>
        <dbReference type="ARBA" id="ARBA00010683"/>
    </source>
</evidence>
<keyword evidence="5" id="KW-0479">Metal-binding</keyword>
<evidence type="ECO:0000256" key="11">
    <source>
        <dbReference type="PIRNR" id="PIRNR036470"/>
    </source>
</evidence>
<dbReference type="GO" id="GO:0046470">
    <property type="term" value="P:phosphatidylcholine metabolic process"/>
    <property type="evidence" value="ECO:0007669"/>
    <property type="project" value="InterPro"/>
</dbReference>
<dbReference type="PANTHER" id="PTHR18896">
    <property type="entry name" value="PHOSPHOLIPASE D"/>
    <property type="match status" value="1"/>
</dbReference>
<evidence type="ECO:0000256" key="8">
    <source>
        <dbReference type="ARBA" id="ARBA00022837"/>
    </source>
</evidence>
<dbReference type="SUPFAM" id="SSF49562">
    <property type="entry name" value="C2 domain (Calcium/lipid-binding domain, CaLB)"/>
    <property type="match status" value="1"/>
</dbReference>
<evidence type="ECO:0000256" key="4">
    <source>
        <dbReference type="ARBA" id="ARBA00012027"/>
    </source>
</evidence>
<dbReference type="InterPro" id="IPR011402">
    <property type="entry name" value="PLipase_D_pln"/>
</dbReference>
<comment type="function">
    <text evidence="11">Hydrolyzes glycerol-phospholipids at the terminal phosphodiesteric bond.</text>
</comment>
<feature type="compositionally biased region" description="Gly residues" evidence="12">
    <location>
        <begin position="52"/>
        <end position="65"/>
    </location>
</feature>
<organism evidence="15 16">
    <name type="scientific">Physcomitrium patens</name>
    <name type="common">Spreading-leaved earth moss</name>
    <name type="synonym">Physcomitrella patens</name>
    <dbReference type="NCBI Taxonomy" id="3218"/>
    <lineage>
        <taxon>Eukaryota</taxon>
        <taxon>Viridiplantae</taxon>
        <taxon>Streptophyta</taxon>
        <taxon>Embryophyta</taxon>
        <taxon>Bryophyta</taxon>
        <taxon>Bryophytina</taxon>
        <taxon>Bryopsida</taxon>
        <taxon>Funariidae</taxon>
        <taxon>Funariales</taxon>
        <taxon>Funariaceae</taxon>
        <taxon>Physcomitrium</taxon>
    </lineage>
</organism>
<evidence type="ECO:0000256" key="5">
    <source>
        <dbReference type="ARBA" id="ARBA00022723"/>
    </source>
</evidence>
<evidence type="ECO:0000256" key="1">
    <source>
        <dbReference type="ARBA" id="ARBA00000798"/>
    </source>
</evidence>
<accession>A0A7I4AL25</accession>
<dbReference type="EnsemblPlants" id="Pp3c14_11070V3.10">
    <property type="protein sequence ID" value="Pp3c14_11070V3.10"/>
    <property type="gene ID" value="Pp3c14_11070"/>
</dbReference>
<evidence type="ECO:0000313" key="15">
    <source>
        <dbReference type="EnsemblPlants" id="Pp3c14_11070V3.10"/>
    </source>
</evidence>
<dbReference type="EC" id="3.1.4.4" evidence="4 11"/>
<keyword evidence="6" id="KW-0677">Repeat</keyword>
<dbReference type="SMART" id="SM00239">
    <property type="entry name" value="C2"/>
    <property type="match status" value="1"/>
</dbReference>
<evidence type="ECO:0000256" key="9">
    <source>
        <dbReference type="ARBA" id="ARBA00022963"/>
    </source>
</evidence>
<evidence type="ECO:0000256" key="6">
    <source>
        <dbReference type="ARBA" id="ARBA00022737"/>
    </source>
</evidence>
<dbReference type="InterPro" id="IPR015679">
    <property type="entry name" value="PLipase_D_fam"/>
</dbReference>
<comment type="similarity">
    <text evidence="3 11">Belongs to the phospholipase D family. C2-PLD subfamily.</text>
</comment>
<reference evidence="15" key="3">
    <citation type="submission" date="2020-12" db="UniProtKB">
        <authorList>
            <consortium name="EnsemblPlants"/>
        </authorList>
    </citation>
    <scope>IDENTIFICATION</scope>
</reference>
<proteinExistence type="inferred from homology"/>
<dbReference type="GO" id="GO:0016042">
    <property type="term" value="P:lipid catabolic process"/>
    <property type="evidence" value="ECO:0007669"/>
    <property type="project" value="UniProtKB-KW"/>
</dbReference>
<dbReference type="PANTHER" id="PTHR18896:SF60">
    <property type="entry name" value="PHOSPHOLIPASE D"/>
    <property type="match status" value="1"/>
</dbReference>
<dbReference type="CDD" id="cd04015">
    <property type="entry name" value="C2_plant_PLD"/>
    <property type="match status" value="1"/>
</dbReference>
<feature type="domain" description="PLD phosphodiesterase" evidence="14">
    <location>
        <begin position="779"/>
        <end position="806"/>
    </location>
</feature>
<evidence type="ECO:0000259" key="13">
    <source>
        <dbReference type="PROSITE" id="PS50004"/>
    </source>
</evidence>
<evidence type="ECO:0000259" key="14">
    <source>
        <dbReference type="PROSITE" id="PS50035"/>
    </source>
</evidence>
<evidence type="ECO:0000313" key="16">
    <source>
        <dbReference type="Proteomes" id="UP000006727"/>
    </source>
</evidence>
<dbReference type="Gramene" id="Pp3c14_11070V3.10">
    <property type="protein sequence ID" value="Pp3c14_11070V3.10"/>
    <property type="gene ID" value="Pp3c14_11070"/>
</dbReference>
<feature type="region of interest" description="Disordered" evidence="12">
    <location>
        <begin position="1"/>
        <end position="77"/>
    </location>
</feature>
<dbReference type="InterPro" id="IPR024632">
    <property type="entry name" value="PLipase_D_C"/>
</dbReference>
<keyword evidence="9 11" id="KW-0442">Lipid degradation</keyword>
<evidence type="ECO:0000256" key="10">
    <source>
        <dbReference type="ARBA" id="ARBA00023098"/>
    </source>
</evidence>
<name>A0A7I4AL25_PHYPA</name>
<keyword evidence="16" id="KW-1185">Reference proteome</keyword>
<protein>
    <recommendedName>
        <fullName evidence="4 11">Phospholipase D</fullName>
        <ecNumber evidence="4 11">3.1.4.4</ecNumber>
    </recommendedName>
</protein>
<dbReference type="SUPFAM" id="SSF56024">
    <property type="entry name" value="Phospholipase D/nuclease"/>
    <property type="match status" value="2"/>
</dbReference>
<feature type="compositionally biased region" description="Basic residues" evidence="12">
    <location>
        <begin position="35"/>
        <end position="44"/>
    </location>
</feature>
<evidence type="ECO:0000256" key="12">
    <source>
        <dbReference type="SAM" id="MobiDB-lite"/>
    </source>
</evidence>
<dbReference type="EnsemblPlants" id="Pp3c14_11070V3.9">
    <property type="protein sequence ID" value="Pp3c14_11070V3.9"/>
    <property type="gene ID" value="Pp3c14_11070"/>
</dbReference>
<dbReference type="GO" id="GO:0016020">
    <property type="term" value="C:membrane"/>
    <property type="evidence" value="ECO:0007669"/>
    <property type="project" value="InterPro"/>
</dbReference>
<feature type="domain" description="PLD phosphodiesterase" evidence="14">
    <location>
        <begin position="442"/>
        <end position="477"/>
    </location>
</feature>
<feature type="domain" description="C2" evidence="13">
    <location>
        <begin position="86"/>
        <end position="237"/>
    </location>
</feature>
<dbReference type="Gramene" id="Pp3c14_11070V3.8">
    <property type="protein sequence ID" value="Pp3c14_11070V3.8"/>
    <property type="gene ID" value="Pp3c14_11070"/>
</dbReference>
<dbReference type="Pfam" id="PF00614">
    <property type="entry name" value="PLDc"/>
    <property type="match status" value="1"/>
</dbReference>
<dbReference type="InterPro" id="IPR001736">
    <property type="entry name" value="PLipase_D/transphosphatidylase"/>
</dbReference>
<dbReference type="Gramene" id="Pp3c14_11070V3.9">
    <property type="protein sequence ID" value="Pp3c14_11070V3.9"/>
    <property type="gene ID" value="Pp3c14_11070"/>
</dbReference>
<dbReference type="Pfam" id="PF12357">
    <property type="entry name" value="PLD_C"/>
    <property type="match status" value="1"/>
</dbReference>
<dbReference type="EnsemblPlants" id="Pp3c14_11070V3.8">
    <property type="protein sequence ID" value="Pp3c14_11070V3.8"/>
    <property type="gene ID" value="Pp3c14_11070"/>
</dbReference>
<dbReference type="PROSITE" id="PS50035">
    <property type="entry name" value="PLD"/>
    <property type="match status" value="2"/>
</dbReference>
<dbReference type="Proteomes" id="UP000006727">
    <property type="component" value="Chromosome 14"/>
</dbReference>
<comment type="cofactor">
    <cofactor evidence="2 11">
        <name>Ca(2+)</name>
        <dbReference type="ChEBI" id="CHEBI:29108"/>
    </cofactor>
</comment>
<dbReference type="Pfam" id="PF00168">
    <property type="entry name" value="C2"/>
    <property type="match status" value="1"/>
</dbReference>
<dbReference type="Gene3D" id="3.30.870.10">
    <property type="entry name" value="Endonuclease Chain A"/>
    <property type="match status" value="2"/>
</dbReference>
<dbReference type="InterPro" id="IPR000008">
    <property type="entry name" value="C2_dom"/>
</dbReference>
<dbReference type="FunFam" id="3.30.870.10:FF:000025">
    <property type="entry name" value="Phospholipase D delta"/>
    <property type="match status" value="1"/>
</dbReference>
<dbReference type="InterPro" id="IPR035892">
    <property type="entry name" value="C2_domain_sf"/>
</dbReference>
<reference evidence="15 16" key="2">
    <citation type="journal article" date="2018" name="Plant J.">
        <title>The Physcomitrella patens chromosome-scale assembly reveals moss genome structure and evolution.</title>
        <authorList>
            <person name="Lang D."/>
            <person name="Ullrich K.K."/>
            <person name="Murat F."/>
            <person name="Fuchs J."/>
            <person name="Jenkins J."/>
            <person name="Haas F.B."/>
            <person name="Piednoel M."/>
            <person name="Gundlach H."/>
            <person name="Van Bel M."/>
            <person name="Meyberg R."/>
            <person name="Vives C."/>
            <person name="Morata J."/>
            <person name="Symeonidi A."/>
            <person name="Hiss M."/>
            <person name="Muchero W."/>
            <person name="Kamisugi Y."/>
            <person name="Saleh O."/>
            <person name="Blanc G."/>
            <person name="Decker E.L."/>
            <person name="van Gessel N."/>
            <person name="Grimwood J."/>
            <person name="Hayes R.D."/>
            <person name="Graham S.W."/>
            <person name="Gunter L.E."/>
            <person name="McDaniel S.F."/>
            <person name="Hoernstein S.N.W."/>
            <person name="Larsson A."/>
            <person name="Li F.W."/>
            <person name="Perroud P.F."/>
            <person name="Phillips J."/>
            <person name="Ranjan P."/>
            <person name="Rokshar D.S."/>
            <person name="Rothfels C.J."/>
            <person name="Schneider L."/>
            <person name="Shu S."/>
            <person name="Stevenson D.W."/>
            <person name="Thummler F."/>
            <person name="Tillich M."/>
            <person name="Villarreal Aguilar J.C."/>
            <person name="Widiez T."/>
            <person name="Wong G.K."/>
            <person name="Wymore A."/>
            <person name="Zhang Y."/>
            <person name="Zimmer A.D."/>
            <person name="Quatrano R.S."/>
            <person name="Mayer K.F.X."/>
            <person name="Goodstein D."/>
            <person name="Casacuberta J.M."/>
            <person name="Vandepoele K."/>
            <person name="Reski R."/>
            <person name="Cuming A.C."/>
            <person name="Tuskan G.A."/>
            <person name="Maumus F."/>
            <person name="Salse J."/>
            <person name="Schmutz J."/>
            <person name="Rensing S.A."/>
        </authorList>
    </citation>
    <scope>NUCLEOTIDE SEQUENCE [LARGE SCALE GENOMIC DNA]</scope>
    <source>
        <strain evidence="15 16">cv. Gransden 2004</strain>
    </source>
</reference>
<dbReference type="Gene3D" id="2.60.40.150">
    <property type="entry name" value="C2 domain"/>
    <property type="match status" value="1"/>
</dbReference>
<sequence>MPEAAAAPSNGVTKPEAGVRDAITNDGPDHGGPHHHERHHKHHDRTPVAGTRGVGGIGALAGGKLGGHDGSGHGAQRGQYIEGHEMEADTMKEIVEGKRLLHGTLEVEIRSAENLPNMDMFSEKFRQCFSYLTICKAPFVKTKSKINEKGHGHRPKGITSDPYAAVNLAGARVARTRVISNSTNPQWNEHFSIPVAHYVSEVEITVKDNDVLGAQLIGDVKIPVGDIMDGKVVEGWHDVIAPSGKIAHGNARIYFTMKFTPVEMNPIYMAAVGGPEKLHAVPNTYFPCRKGCEITMYQDAHIMDGSLPQITLADGVPYQHRQAWEEMCTAILDAHHLIYIAGWSIYTKIKLLRDTTRDLPDGGDYCLGDLLKRKSAEGVRVLMLVWDDKTSHQNPFIKTVGVMGVHDEETKSFFRNSAVRCVLSPRYADSKLSWFRQQVVGTLYTHHQKTVIVDSQGPGNKRKLTSFLGGLDLCDGRWDTPTHSLFNTLSTFHKDDFHNPTFAVGAEGGGPRQPWHDWHCKIDGPAAYDVLTNFEQRWRKAARWHEDELIQIERISWILGPKPPFPAEGDPKLYVTKDDDPSTWRCQVFRSIDSGSVKGFPRNVEQAEKQHLSWGKSIAIDISIQMAYIKAIRSAQHFIHIENQYFIGSSYNWPDYKDAGANHLIPMELALKVASKIREHKRFAVYVVIPMWPEGVPDSGAMQEILFFQAQTIKMMYGVIADALRDVGKLGELHPRDYLNFYCLGNRETKSEVEAKADPPAKAPAPETKHGQAQKHRRFMIYVHAKGMVVDDEYIICGSANINQRSMDGSRDTEIAMGAFQPRYTWAHNGGHPMGQVYGYRMSLWSEHLGHVESLFTEAGSLECVRTVNKIADENWKQYAAEEVTDMKGHLLPYPIQVNQDGAECVHTEAEHAYNL</sequence>
<keyword evidence="10" id="KW-0443">Lipid metabolism</keyword>
<reference evidence="15 16" key="1">
    <citation type="journal article" date="2008" name="Science">
        <title>The Physcomitrella genome reveals evolutionary insights into the conquest of land by plants.</title>
        <authorList>
            <person name="Rensing S."/>
            <person name="Lang D."/>
            <person name="Zimmer A."/>
            <person name="Terry A."/>
            <person name="Salamov A."/>
            <person name="Shapiro H."/>
            <person name="Nishiyama T."/>
            <person name="Perroud P.-F."/>
            <person name="Lindquist E."/>
            <person name="Kamisugi Y."/>
            <person name="Tanahashi T."/>
            <person name="Sakakibara K."/>
            <person name="Fujita T."/>
            <person name="Oishi K."/>
            <person name="Shin-I T."/>
            <person name="Kuroki Y."/>
            <person name="Toyoda A."/>
            <person name="Suzuki Y."/>
            <person name="Hashimoto A."/>
            <person name="Yamaguchi K."/>
            <person name="Sugano A."/>
            <person name="Kohara Y."/>
            <person name="Fujiyama A."/>
            <person name="Anterola A."/>
            <person name="Aoki S."/>
            <person name="Ashton N."/>
            <person name="Barbazuk W.B."/>
            <person name="Barker E."/>
            <person name="Bennetzen J."/>
            <person name="Bezanilla M."/>
            <person name="Blankenship R."/>
            <person name="Cho S.H."/>
            <person name="Dutcher S."/>
            <person name="Estelle M."/>
            <person name="Fawcett J.A."/>
            <person name="Gundlach H."/>
            <person name="Hanada K."/>
            <person name="Heyl A."/>
            <person name="Hicks K.A."/>
            <person name="Hugh J."/>
            <person name="Lohr M."/>
            <person name="Mayer K."/>
            <person name="Melkozernov A."/>
            <person name="Murata T."/>
            <person name="Nelson D."/>
            <person name="Pils B."/>
            <person name="Prigge M."/>
            <person name="Reiss B."/>
            <person name="Renner T."/>
            <person name="Rombauts S."/>
            <person name="Rushton P."/>
            <person name="Sanderfoot A."/>
            <person name="Schween G."/>
            <person name="Shiu S.-H."/>
            <person name="Stueber K."/>
            <person name="Theodoulou F.L."/>
            <person name="Tu H."/>
            <person name="Van de Peer Y."/>
            <person name="Verrier P.J."/>
            <person name="Waters E."/>
            <person name="Wood A."/>
            <person name="Yang L."/>
            <person name="Cove D."/>
            <person name="Cuming A."/>
            <person name="Hasebe M."/>
            <person name="Lucas S."/>
            <person name="Mishler D.B."/>
            <person name="Reski R."/>
            <person name="Grigoriev I."/>
            <person name="Quatrano R.S."/>
            <person name="Boore J.L."/>
        </authorList>
    </citation>
    <scope>NUCLEOTIDE SEQUENCE [LARGE SCALE GENOMIC DNA]</scope>
    <source>
        <strain evidence="15 16">cv. Gransden 2004</strain>
    </source>
</reference>
<evidence type="ECO:0000256" key="7">
    <source>
        <dbReference type="ARBA" id="ARBA00022801"/>
    </source>
</evidence>
<dbReference type="GO" id="GO:0005509">
    <property type="term" value="F:calcium ion binding"/>
    <property type="evidence" value="ECO:0007669"/>
    <property type="project" value="InterPro"/>
</dbReference>
<dbReference type="GO" id="GO:0004630">
    <property type="term" value="F:phospholipase D activity"/>
    <property type="evidence" value="ECO:0007669"/>
    <property type="project" value="UniProtKB-EC"/>
</dbReference>
<gene>
    <name evidence="15" type="primary">LOC112291313</name>
</gene>
<dbReference type="SMART" id="SM00155">
    <property type="entry name" value="PLDc"/>
    <property type="match status" value="2"/>
</dbReference>
<dbReference type="PIRSF" id="PIRSF036470">
    <property type="entry name" value="PLD_plant"/>
    <property type="match status" value="1"/>
</dbReference>
<comment type="catalytic activity">
    <reaction evidence="1 11">
        <text>a 1,2-diacyl-sn-glycero-3-phosphocholine + H2O = a 1,2-diacyl-sn-glycero-3-phosphate + choline + H(+)</text>
        <dbReference type="Rhea" id="RHEA:14445"/>
        <dbReference type="ChEBI" id="CHEBI:15354"/>
        <dbReference type="ChEBI" id="CHEBI:15377"/>
        <dbReference type="ChEBI" id="CHEBI:15378"/>
        <dbReference type="ChEBI" id="CHEBI:57643"/>
        <dbReference type="ChEBI" id="CHEBI:58608"/>
        <dbReference type="EC" id="3.1.4.4"/>
    </reaction>
</comment>
<dbReference type="AlphaFoldDB" id="A0A7I4AL25"/>